<comment type="function">
    <text evidence="7">Part of the tripartite ATP-independent periplasmic (TRAP) transport system.</text>
</comment>
<feature type="domain" description="TRAP C4-dicarboxylate transport system permease DctM subunit" evidence="8">
    <location>
        <begin position="8"/>
        <end position="415"/>
    </location>
</feature>
<dbReference type="Proteomes" id="UP000028878">
    <property type="component" value="Unassembled WGS sequence"/>
</dbReference>
<evidence type="ECO:0000256" key="1">
    <source>
        <dbReference type="ARBA" id="ARBA00004429"/>
    </source>
</evidence>
<dbReference type="EMBL" id="CCAE010000029">
    <property type="protein sequence ID" value="CDN88784.1"/>
    <property type="molecule type" value="Genomic_DNA"/>
</dbReference>
<comment type="subcellular location">
    <subcellularLocation>
        <location evidence="1 7">Cell inner membrane</location>
        <topology evidence="1 7">Multi-pass membrane protein</topology>
    </subcellularLocation>
</comment>
<dbReference type="InterPro" id="IPR004681">
    <property type="entry name" value="TRAP_DctM"/>
</dbReference>
<evidence type="ECO:0000256" key="4">
    <source>
        <dbReference type="ARBA" id="ARBA00022692"/>
    </source>
</evidence>
<feature type="transmembrane region" description="Helical" evidence="7">
    <location>
        <begin position="334"/>
        <end position="351"/>
    </location>
</feature>
<feature type="transmembrane region" description="Helical" evidence="7">
    <location>
        <begin position="111"/>
        <end position="130"/>
    </location>
</feature>
<feature type="transmembrane region" description="Helical" evidence="7">
    <location>
        <begin position="142"/>
        <end position="164"/>
    </location>
</feature>
<comment type="similarity">
    <text evidence="7">Belongs to the TRAP transporter large permease family.</text>
</comment>
<evidence type="ECO:0000256" key="7">
    <source>
        <dbReference type="RuleBase" id="RU369079"/>
    </source>
</evidence>
<evidence type="ECO:0000313" key="10">
    <source>
        <dbReference type="Proteomes" id="UP000028878"/>
    </source>
</evidence>
<dbReference type="PIRSF" id="PIRSF006066">
    <property type="entry name" value="HI0050"/>
    <property type="match status" value="1"/>
</dbReference>
<reference evidence="10" key="1">
    <citation type="submission" date="2014-02" db="EMBL/GenBank/DDBJ databases">
        <authorList>
            <person name="Gan H."/>
        </authorList>
    </citation>
    <scope>NUCLEOTIDE SEQUENCE [LARGE SCALE GENOMIC DNA]</scope>
    <source>
        <strain evidence="10">S1</strain>
    </source>
</reference>
<dbReference type="PANTHER" id="PTHR33362:SF5">
    <property type="entry name" value="C4-DICARBOXYLATE TRAP TRANSPORTER LARGE PERMEASE PROTEIN DCTM"/>
    <property type="match status" value="1"/>
</dbReference>
<feature type="transmembrane region" description="Helical" evidence="7">
    <location>
        <begin position="311"/>
        <end position="329"/>
    </location>
</feature>
<keyword evidence="4 7" id="KW-0812">Transmembrane</keyword>
<dbReference type="RefSeq" id="WP_009519552.1">
    <property type="nucleotide sequence ID" value="NZ_CCAE010000029.1"/>
</dbReference>
<evidence type="ECO:0000259" key="8">
    <source>
        <dbReference type="Pfam" id="PF06808"/>
    </source>
</evidence>
<dbReference type="Pfam" id="PF06808">
    <property type="entry name" value="DctM"/>
    <property type="match status" value="1"/>
</dbReference>
<feature type="transmembrane region" description="Helical" evidence="7">
    <location>
        <begin position="46"/>
        <end position="68"/>
    </location>
</feature>
<keyword evidence="5 7" id="KW-1133">Transmembrane helix</keyword>
<dbReference type="GO" id="GO:0022857">
    <property type="term" value="F:transmembrane transporter activity"/>
    <property type="evidence" value="ECO:0007669"/>
    <property type="project" value="UniProtKB-UniRule"/>
</dbReference>
<comment type="subunit">
    <text evidence="7">The complex comprises the extracytoplasmic solute receptor protein and the two transmembrane proteins.</text>
</comment>
<keyword evidence="2" id="KW-1003">Cell membrane</keyword>
<evidence type="ECO:0000256" key="3">
    <source>
        <dbReference type="ARBA" id="ARBA00022519"/>
    </source>
</evidence>
<protein>
    <recommendedName>
        <fullName evidence="7">TRAP transporter large permease protein</fullName>
    </recommendedName>
</protein>
<feature type="transmembrane region" description="Helical" evidence="7">
    <location>
        <begin position="357"/>
        <end position="379"/>
    </location>
</feature>
<feature type="transmembrane region" description="Helical" evidence="7">
    <location>
        <begin position="270"/>
        <end position="291"/>
    </location>
</feature>
<evidence type="ECO:0000313" key="9">
    <source>
        <dbReference type="EMBL" id="CDN88784.1"/>
    </source>
</evidence>
<keyword evidence="6 7" id="KW-0472">Membrane</keyword>
<keyword evidence="3 7" id="KW-0997">Cell inner membrane</keyword>
<feature type="transmembrane region" description="Helical" evidence="7">
    <location>
        <begin position="80"/>
        <end position="105"/>
    </location>
</feature>
<dbReference type="AlphaFoldDB" id="A0A1L1PJ67"/>
<evidence type="ECO:0000256" key="2">
    <source>
        <dbReference type="ARBA" id="ARBA00022475"/>
    </source>
</evidence>
<sequence>MTFTLLFTMLLGFALSISIAVAIGGSAILGLALFDGDKLILVPKEMFSAIDKFPLAAIPFFILAGNLMETGGISRRLVNFAKSLVGGVQGGLPMTCVLTCMIFAAVSGSSVATTFAIGSILIPALVKHGYPVGYAASLQATSAELGVVIPPSIPMILFGVAAEVSIGELFIAGVVPGLLIGGALMLFVHLWCRFKGLGKNDGDGRLPVGRATLEAGWALLMPVIILGGIYGGVFTPTEASVVAVFYALLVGLGIHRELSFKDLMPVLRKSVISSAVIMFIIANAGLFAFLITRAGIPDAIGLWLKDVLQSPMWFLLGVNAALFVIGMFIETSAAIIVLAPILVPVAVFFGIDPVHFGMIMVVNLAMGMITPPFGVNLFAAATVARISLDRMIGHLLPFVLVIIGCLAVITYVPSLSLTLRDIVFNKTPAVAPIGPAPAIGPQ</sequence>
<proteinExistence type="inferred from homology"/>
<name>A0A1L1PJ67_HYDIT</name>
<dbReference type="PANTHER" id="PTHR33362">
    <property type="entry name" value="SIALIC ACID TRAP TRANSPORTER PERMEASE PROTEIN SIAT-RELATED"/>
    <property type="match status" value="1"/>
</dbReference>
<accession>A0A1L1PJ67</accession>
<feature type="transmembrane region" description="Helical" evidence="7">
    <location>
        <begin position="170"/>
        <end position="192"/>
    </location>
</feature>
<organism evidence="9 10">
    <name type="scientific">Hydrogenophaga intermedia</name>
    <dbReference type="NCBI Taxonomy" id="65786"/>
    <lineage>
        <taxon>Bacteria</taxon>
        <taxon>Pseudomonadati</taxon>
        <taxon>Pseudomonadota</taxon>
        <taxon>Betaproteobacteria</taxon>
        <taxon>Burkholderiales</taxon>
        <taxon>Comamonadaceae</taxon>
        <taxon>Hydrogenophaga</taxon>
    </lineage>
</organism>
<dbReference type="NCBIfam" id="TIGR00786">
    <property type="entry name" value="dctM"/>
    <property type="match status" value="1"/>
</dbReference>
<feature type="transmembrane region" description="Helical" evidence="7">
    <location>
        <begin position="213"/>
        <end position="233"/>
    </location>
</feature>
<evidence type="ECO:0000256" key="5">
    <source>
        <dbReference type="ARBA" id="ARBA00022989"/>
    </source>
</evidence>
<keyword evidence="10" id="KW-1185">Reference proteome</keyword>
<feature type="transmembrane region" description="Helical" evidence="7">
    <location>
        <begin position="239"/>
        <end position="258"/>
    </location>
</feature>
<dbReference type="InterPro" id="IPR010656">
    <property type="entry name" value="DctM"/>
</dbReference>
<dbReference type="GO" id="GO:0005886">
    <property type="term" value="C:plasma membrane"/>
    <property type="evidence" value="ECO:0007669"/>
    <property type="project" value="UniProtKB-SubCell"/>
</dbReference>
<reference evidence="10" key="2">
    <citation type="submission" date="2014-11" db="EMBL/GenBank/DDBJ databases">
        <title>Draft genome sequence of Hydrogenophaga intermedia S1.</title>
        <authorList>
            <person name="Gan H.M."/>
            <person name="Chew T.H."/>
            <person name="Stolz A."/>
        </authorList>
    </citation>
    <scope>NUCLEOTIDE SEQUENCE [LARGE SCALE GENOMIC DNA]</scope>
    <source>
        <strain evidence="10">S1</strain>
    </source>
</reference>
<feature type="transmembrane region" description="Helical" evidence="7">
    <location>
        <begin position="391"/>
        <end position="412"/>
    </location>
</feature>
<keyword evidence="7" id="KW-0813">Transport</keyword>
<evidence type="ECO:0000256" key="6">
    <source>
        <dbReference type="ARBA" id="ARBA00023136"/>
    </source>
</evidence>
<gene>
    <name evidence="9" type="ORF">BN948_03220</name>
</gene>